<dbReference type="AlphaFoldDB" id="A0A930VKG2"/>
<dbReference type="EMBL" id="JADKPO010000013">
    <property type="protein sequence ID" value="MBF4768333.1"/>
    <property type="molecule type" value="Genomic_DNA"/>
</dbReference>
<protein>
    <submittedName>
        <fullName evidence="2">Uncharacterized protein</fullName>
    </submittedName>
</protein>
<accession>A0A930VKG2</accession>
<gene>
    <name evidence="2" type="ORF">ISU10_11200</name>
</gene>
<keyword evidence="3" id="KW-1185">Reference proteome</keyword>
<feature type="region of interest" description="Disordered" evidence="1">
    <location>
        <begin position="1"/>
        <end position="55"/>
    </location>
</feature>
<name>A0A930VKG2_9ACTN</name>
<sequence length="104" mass="11626">MTYPSGLTADQRAQVDRAREVAADRAEQQQRAKERQMSMRKTAQGDRVERFPDLSGRGKRLGGIREELTEAFEEAERAADLAQRMGAVHKVDADRFPVVSGGDH</sequence>
<evidence type="ECO:0000256" key="1">
    <source>
        <dbReference type="SAM" id="MobiDB-lite"/>
    </source>
</evidence>
<reference evidence="2" key="1">
    <citation type="submission" date="2020-11" db="EMBL/GenBank/DDBJ databases">
        <title>Nocardioides cynanchi sp. nov., isolated from soil of rhizosphere of Cynanchum wilfordii.</title>
        <authorList>
            <person name="Lee J.-S."/>
            <person name="Suh M.K."/>
            <person name="Kim J.-S."/>
        </authorList>
    </citation>
    <scope>NUCLEOTIDE SEQUENCE</scope>
    <source>
        <strain evidence="2">KCTC 19276</strain>
    </source>
</reference>
<organism evidence="2 3">
    <name type="scientific">Nocardioides agariphilus</name>
    <dbReference type="NCBI Taxonomy" id="433664"/>
    <lineage>
        <taxon>Bacteria</taxon>
        <taxon>Bacillati</taxon>
        <taxon>Actinomycetota</taxon>
        <taxon>Actinomycetes</taxon>
        <taxon>Propionibacteriales</taxon>
        <taxon>Nocardioidaceae</taxon>
        <taxon>Nocardioides</taxon>
    </lineage>
</organism>
<feature type="compositionally biased region" description="Basic and acidic residues" evidence="1">
    <location>
        <begin position="13"/>
        <end position="52"/>
    </location>
</feature>
<dbReference type="RefSeq" id="WP_194696488.1">
    <property type="nucleotide sequence ID" value="NZ_JADKPO010000013.1"/>
</dbReference>
<proteinExistence type="predicted"/>
<evidence type="ECO:0000313" key="2">
    <source>
        <dbReference type="EMBL" id="MBF4768333.1"/>
    </source>
</evidence>
<comment type="caution">
    <text evidence="2">The sequence shown here is derived from an EMBL/GenBank/DDBJ whole genome shotgun (WGS) entry which is preliminary data.</text>
</comment>
<evidence type="ECO:0000313" key="3">
    <source>
        <dbReference type="Proteomes" id="UP000660668"/>
    </source>
</evidence>
<dbReference type="Proteomes" id="UP000660668">
    <property type="component" value="Unassembled WGS sequence"/>
</dbReference>